<gene>
    <name evidence="2" type="ORF">IFR04_000873</name>
</gene>
<comment type="caution">
    <text evidence="2">The sequence shown here is derived from an EMBL/GenBank/DDBJ whole genome shotgun (WGS) entry which is preliminary data.</text>
</comment>
<dbReference type="InterPro" id="IPR021858">
    <property type="entry name" value="Fun_TF"/>
</dbReference>
<accession>A0A8H7WJJ2</accession>
<dbReference type="EMBL" id="JAFJYH010000006">
    <property type="protein sequence ID" value="KAG4425929.1"/>
    <property type="molecule type" value="Genomic_DNA"/>
</dbReference>
<dbReference type="PANTHER" id="PTHR38111:SF6">
    <property type="entry name" value="FINGER DOMAIN PROTEIN, PUTATIVE (AFU_ORTHOLOGUE AFUA_8G01940)-RELATED"/>
    <property type="match status" value="1"/>
</dbReference>
<sequence>MIRKQAMKQASAARKRTGNYGKHNLRQYPIFLYEQELVNVDPMNKLKVCEVGFQDVDHQTTARTGNKITSNIKAKRAPSQNKIKGNPPGQDKVRGTLVVCSEAIPRGPSAQGFELTCAKTNFDILLLSSLATLHVCRPVRHLLSQSPNRLVGQLQAYRRPSYFKYIPSRYDDIPCLRDAIDCVIARTQQIISPDPSTERQALKTYVKALGSLQAALDDLEQWLQPEVLCATEILALYELLDPSGEAAWVRHAAGAARLIRLRGPRCFKTDFEKSLFVAQCISIPTEDVLNSERCFLEEKRWQETLRSVIEPDALITDRSEIVIELIMLKAFLPGAFVDVTTVVCDIRNTDPGYLTSLVIRIRELRDHFLDWCIRYKAVLDQCCSKPGNPDHDSHCKVWSHYLCSIMIAQRMLACISPPDRKEIGKDTQELANQMLDLEVEAATSPTNVFMALTVAVSNTVFATAEDWTGEDEAEDSTGLISKAKLGE</sequence>
<evidence type="ECO:0000313" key="3">
    <source>
        <dbReference type="Proteomes" id="UP000664132"/>
    </source>
</evidence>
<dbReference type="AlphaFoldDB" id="A0A8H7WJJ2"/>
<dbReference type="Pfam" id="PF11951">
    <property type="entry name" value="Fungal_trans_2"/>
    <property type="match status" value="1"/>
</dbReference>
<evidence type="ECO:0000256" key="1">
    <source>
        <dbReference type="SAM" id="MobiDB-lite"/>
    </source>
</evidence>
<proteinExistence type="predicted"/>
<dbReference type="InterPro" id="IPR053178">
    <property type="entry name" value="Osmoadaptation_assoc"/>
</dbReference>
<name>A0A8H7WJJ2_9HELO</name>
<dbReference type="PANTHER" id="PTHR38111">
    <property type="entry name" value="ZN(2)-C6 FUNGAL-TYPE DOMAIN-CONTAINING PROTEIN-RELATED"/>
    <property type="match status" value="1"/>
</dbReference>
<evidence type="ECO:0000313" key="2">
    <source>
        <dbReference type="EMBL" id="KAG4425929.1"/>
    </source>
</evidence>
<feature type="compositionally biased region" description="Polar residues" evidence="1">
    <location>
        <begin position="65"/>
        <end position="83"/>
    </location>
</feature>
<keyword evidence="3" id="KW-1185">Reference proteome</keyword>
<protein>
    <submittedName>
        <fullName evidence="2">Uncharacterized protein</fullName>
    </submittedName>
</protein>
<dbReference type="OrthoDB" id="5126878at2759"/>
<feature type="region of interest" description="Disordered" evidence="1">
    <location>
        <begin position="468"/>
        <end position="487"/>
    </location>
</feature>
<organism evidence="2 3">
    <name type="scientific">Cadophora malorum</name>
    <dbReference type="NCBI Taxonomy" id="108018"/>
    <lineage>
        <taxon>Eukaryota</taxon>
        <taxon>Fungi</taxon>
        <taxon>Dikarya</taxon>
        <taxon>Ascomycota</taxon>
        <taxon>Pezizomycotina</taxon>
        <taxon>Leotiomycetes</taxon>
        <taxon>Helotiales</taxon>
        <taxon>Ploettnerulaceae</taxon>
        <taxon>Cadophora</taxon>
    </lineage>
</organism>
<reference evidence="2" key="1">
    <citation type="submission" date="2021-02" db="EMBL/GenBank/DDBJ databases">
        <title>Genome sequence Cadophora malorum strain M34.</title>
        <authorList>
            <person name="Stefanovic E."/>
            <person name="Vu D."/>
            <person name="Scully C."/>
            <person name="Dijksterhuis J."/>
            <person name="Roader J."/>
            <person name="Houbraken J."/>
        </authorList>
    </citation>
    <scope>NUCLEOTIDE SEQUENCE</scope>
    <source>
        <strain evidence="2">M34</strain>
    </source>
</reference>
<dbReference type="Proteomes" id="UP000664132">
    <property type="component" value="Unassembled WGS sequence"/>
</dbReference>
<feature type="region of interest" description="Disordered" evidence="1">
    <location>
        <begin position="65"/>
        <end position="88"/>
    </location>
</feature>